<accession>A0ABP6PVK6</accession>
<proteinExistence type="predicted"/>
<evidence type="ECO:0000313" key="1">
    <source>
        <dbReference type="EMBL" id="GAA3191119.1"/>
    </source>
</evidence>
<sequence>MDLGAPAQWAQDGLVSVSDSRGGFYRWLHRLDLQELLWSPLDPTPVSFAMGMMSSKL</sequence>
<protein>
    <recommendedName>
        <fullName evidence="3">Transposase</fullName>
    </recommendedName>
</protein>
<dbReference type="Proteomes" id="UP001501404">
    <property type="component" value="Unassembled WGS sequence"/>
</dbReference>
<dbReference type="EMBL" id="BAAAUU010000050">
    <property type="protein sequence ID" value="GAA3191119.1"/>
    <property type="molecule type" value="Genomic_DNA"/>
</dbReference>
<evidence type="ECO:0000313" key="2">
    <source>
        <dbReference type="Proteomes" id="UP001501404"/>
    </source>
</evidence>
<reference evidence="2" key="1">
    <citation type="journal article" date="2019" name="Int. J. Syst. Evol. Microbiol.">
        <title>The Global Catalogue of Microorganisms (GCM) 10K type strain sequencing project: providing services to taxonomists for standard genome sequencing and annotation.</title>
        <authorList>
            <consortium name="The Broad Institute Genomics Platform"/>
            <consortium name="The Broad Institute Genome Sequencing Center for Infectious Disease"/>
            <person name="Wu L."/>
            <person name="Ma J."/>
        </authorList>
    </citation>
    <scope>NUCLEOTIDE SEQUENCE [LARGE SCALE GENOMIC DNA]</scope>
    <source>
        <strain evidence="2">JCM 9376</strain>
    </source>
</reference>
<keyword evidence="2" id="KW-1185">Reference proteome</keyword>
<evidence type="ECO:0008006" key="3">
    <source>
        <dbReference type="Google" id="ProtNLM"/>
    </source>
</evidence>
<organism evidence="1 2">
    <name type="scientific">Actinocorallia glomerata</name>
    <dbReference type="NCBI Taxonomy" id="46203"/>
    <lineage>
        <taxon>Bacteria</taxon>
        <taxon>Bacillati</taxon>
        <taxon>Actinomycetota</taxon>
        <taxon>Actinomycetes</taxon>
        <taxon>Streptosporangiales</taxon>
        <taxon>Thermomonosporaceae</taxon>
        <taxon>Actinocorallia</taxon>
    </lineage>
</organism>
<name>A0ABP6PVK6_9ACTN</name>
<comment type="caution">
    <text evidence="1">The sequence shown here is derived from an EMBL/GenBank/DDBJ whole genome shotgun (WGS) entry which is preliminary data.</text>
</comment>
<gene>
    <name evidence="1" type="ORF">GCM10010467_30150</name>
</gene>